<dbReference type="GO" id="GO:0005634">
    <property type="term" value="C:nucleus"/>
    <property type="evidence" value="ECO:0007669"/>
    <property type="project" value="TreeGrafter"/>
</dbReference>
<organism evidence="1">
    <name type="scientific">Timema tahoe</name>
    <dbReference type="NCBI Taxonomy" id="61484"/>
    <lineage>
        <taxon>Eukaryota</taxon>
        <taxon>Metazoa</taxon>
        <taxon>Ecdysozoa</taxon>
        <taxon>Arthropoda</taxon>
        <taxon>Hexapoda</taxon>
        <taxon>Insecta</taxon>
        <taxon>Pterygota</taxon>
        <taxon>Neoptera</taxon>
        <taxon>Polyneoptera</taxon>
        <taxon>Phasmatodea</taxon>
        <taxon>Timematodea</taxon>
        <taxon>Timematoidea</taxon>
        <taxon>Timematidae</taxon>
        <taxon>Timema</taxon>
    </lineage>
</organism>
<accession>A0A7R9P1C1</accession>
<dbReference type="PANTHER" id="PTHR23098:SF16">
    <property type="entry name" value="REGULATORY PROTEIN ZESTE"/>
    <property type="match status" value="1"/>
</dbReference>
<proteinExistence type="predicted"/>
<dbReference type="PANTHER" id="PTHR23098">
    <property type="entry name" value="AGAP001331-PA-RELATED"/>
    <property type="match status" value="1"/>
</dbReference>
<evidence type="ECO:0000313" key="1">
    <source>
        <dbReference type="EMBL" id="CAD7463835.1"/>
    </source>
</evidence>
<reference evidence="1" key="1">
    <citation type="submission" date="2020-11" db="EMBL/GenBank/DDBJ databases">
        <authorList>
            <person name="Tran Van P."/>
        </authorList>
    </citation>
    <scope>NUCLEOTIDE SEQUENCE</scope>
</reference>
<dbReference type="AlphaFoldDB" id="A0A7R9P1C1"/>
<sequence>MSQNIEKTKKTLRFTAAQIAELVDYMSTHSDLASGRFSCAAGNSAMDRQWKALGKILEEHGPKKTVWRDLKCKVRARLADVNRASRATGNTTYAPPLTEIEKKVLAIIGTASAIGVPSMEEHGLEVELATGIGKFASAQEGLQSVASTIDKAVAAQLESNNLQAEANRNITALLTKVPP</sequence>
<evidence type="ECO:0008006" key="2">
    <source>
        <dbReference type="Google" id="ProtNLM"/>
    </source>
</evidence>
<gene>
    <name evidence="1" type="ORF">TTEB3V08_LOCUS11715</name>
</gene>
<protein>
    <recommendedName>
        <fullName evidence="2">Regulatory protein zeste</fullName>
    </recommendedName>
</protein>
<dbReference type="EMBL" id="OE009404">
    <property type="protein sequence ID" value="CAD7463835.1"/>
    <property type="molecule type" value="Genomic_DNA"/>
</dbReference>
<name>A0A7R9P1C1_9NEOP</name>